<evidence type="ECO:0000313" key="2">
    <source>
        <dbReference type="EMBL" id="MBE6505685.1"/>
    </source>
</evidence>
<feature type="non-terminal residue" evidence="2">
    <location>
        <position position="240"/>
    </location>
</feature>
<feature type="compositionally biased region" description="Basic and acidic residues" evidence="1">
    <location>
        <begin position="223"/>
        <end position="240"/>
    </location>
</feature>
<feature type="region of interest" description="Disordered" evidence="1">
    <location>
        <begin position="217"/>
        <end position="240"/>
    </location>
</feature>
<evidence type="ECO:0000256" key="1">
    <source>
        <dbReference type="SAM" id="MobiDB-lite"/>
    </source>
</evidence>
<feature type="region of interest" description="Disordered" evidence="1">
    <location>
        <begin position="169"/>
        <end position="196"/>
    </location>
</feature>
<organism evidence="2 3">
    <name type="scientific">Methanobrevibacter millerae</name>
    <dbReference type="NCBI Taxonomy" id="230361"/>
    <lineage>
        <taxon>Archaea</taxon>
        <taxon>Methanobacteriati</taxon>
        <taxon>Methanobacteriota</taxon>
        <taxon>Methanomada group</taxon>
        <taxon>Methanobacteria</taxon>
        <taxon>Methanobacteriales</taxon>
        <taxon>Methanobacteriaceae</taxon>
        <taxon>Methanobrevibacter</taxon>
    </lineage>
</organism>
<dbReference type="AlphaFoldDB" id="A0A8T3VGR6"/>
<reference evidence="2" key="1">
    <citation type="submission" date="2019-04" db="EMBL/GenBank/DDBJ databases">
        <title>Evolution of Biomass-Degrading Anaerobic Consortia Revealed by Metagenomics.</title>
        <authorList>
            <person name="Peng X."/>
        </authorList>
    </citation>
    <scope>NUCLEOTIDE SEQUENCE</scope>
    <source>
        <strain evidence="2">SIG12</strain>
    </source>
</reference>
<dbReference type="Proteomes" id="UP000762703">
    <property type="component" value="Unassembled WGS sequence"/>
</dbReference>
<comment type="caution">
    <text evidence="2">The sequence shown here is derived from an EMBL/GenBank/DDBJ whole genome shotgun (WGS) entry which is preliminary data.</text>
</comment>
<evidence type="ECO:0000313" key="3">
    <source>
        <dbReference type="Proteomes" id="UP000762703"/>
    </source>
</evidence>
<gene>
    <name evidence="2" type="ORF">E7Z73_08120</name>
</gene>
<dbReference type="EMBL" id="SUTE01000065">
    <property type="protein sequence ID" value="MBE6505685.1"/>
    <property type="molecule type" value="Genomic_DNA"/>
</dbReference>
<name>A0A8T3VGR6_9EURY</name>
<sequence>MECYYHPSRESTDTCTICGKSICKECGLDIAGKVYCKDCLEKIVGLSLDANAKKEAPKEEPVRLEKQAPPETKIEMANLTRQPEEAHFSNQKIAEDSPYNIKENIQYKGGLESTYDESNQPQISLHDAIEKNQLPQQPVENVREEYIEPDPIMQEVLREPVQQARNEYDYQKPQASPADDYIYPDHSYQPQETPARQAVEDKYERYLDDLYFDEEEVPLNEQLARDEEQYGSLTRKEYAP</sequence>
<accession>A0A8T3VGR6</accession>
<protein>
    <submittedName>
        <fullName evidence="2">ATPase</fullName>
    </submittedName>
</protein>
<proteinExistence type="predicted"/>